<dbReference type="EMBL" id="CAJOBG010069776">
    <property type="protein sequence ID" value="CAF4589279.1"/>
    <property type="molecule type" value="Genomic_DNA"/>
</dbReference>
<organism evidence="1 2">
    <name type="scientific">Rotaria magnacalcarata</name>
    <dbReference type="NCBI Taxonomy" id="392030"/>
    <lineage>
        <taxon>Eukaryota</taxon>
        <taxon>Metazoa</taxon>
        <taxon>Spiralia</taxon>
        <taxon>Gnathifera</taxon>
        <taxon>Rotifera</taxon>
        <taxon>Eurotatoria</taxon>
        <taxon>Bdelloidea</taxon>
        <taxon>Philodinida</taxon>
        <taxon>Philodinidae</taxon>
        <taxon>Rotaria</taxon>
    </lineage>
</organism>
<comment type="caution">
    <text evidence="1">The sequence shown here is derived from an EMBL/GenBank/DDBJ whole genome shotgun (WGS) entry which is preliminary data.</text>
</comment>
<feature type="non-terminal residue" evidence="1">
    <location>
        <position position="1"/>
    </location>
</feature>
<accession>A0A821BDF6</accession>
<reference evidence="1" key="1">
    <citation type="submission" date="2021-02" db="EMBL/GenBank/DDBJ databases">
        <authorList>
            <person name="Nowell W R."/>
        </authorList>
    </citation>
    <scope>NUCLEOTIDE SEQUENCE</scope>
</reference>
<protein>
    <submittedName>
        <fullName evidence="1">Uncharacterized protein</fullName>
    </submittedName>
</protein>
<evidence type="ECO:0000313" key="2">
    <source>
        <dbReference type="Proteomes" id="UP000663866"/>
    </source>
</evidence>
<sequence length="16" mass="1915">VVMISIFGHDDFDFWS</sequence>
<proteinExistence type="predicted"/>
<dbReference type="Proteomes" id="UP000663866">
    <property type="component" value="Unassembled WGS sequence"/>
</dbReference>
<name>A0A821BDF6_9BILA</name>
<gene>
    <name evidence="1" type="ORF">OVN521_LOCUS44731</name>
</gene>
<evidence type="ECO:0000313" key="1">
    <source>
        <dbReference type="EMBL" id="CAF4589279.1"/>
    </source>
</evidence>
<dbReference type="AlphaFoldDB" id="A0A821BDF6"/>
<keyword evidence="2" id="KW-1185">Reference proteome</keyword>